<dbReference type="Proteomes" id="UP001221519">
    <property type="component" value="Chromosome"/>
</dbReference>
<dbReference type="InterPro" id="IPR043519">
    <property type="entry name" value="NT_sf"/>
</dbReference>
<sequence length="275" mass="30632">MDITPLLNKVTTLLSHVPGIVGIVLGGSRARGTHQTDSDIDIGIYYDLQAGFSIDEINKAVMDLNDEPVREPISPIGGWGPWVNAGGWFVIDGCPVDLILRDLVRVEHVIQECLGGKIEASYQPGHPHAYINGMYMGELAIAQILIDSDQRLASLKQKITPYPGAYKQNMIDFFSFESSFSLMLSQKSVTKDDSYYVMGHVFRSLSCLNQILFAKNEQHCINEKRAVQLIEGFDLKPAHYKQRIDEIIELLSPDPHQLGLAAAKLQSLIEETHNL</sequence>
<dbReference type="Pfam" id="PF01909">
    <property type="entry name" value="NTP_transf_2"/>
    <property type="match status" value="1"/>
</dbReference>
<dbReference type="EMBL" id="CP118108">
    <property type="protein sequence ID" value="WDI03340.1"/>
    <property type="molecule type" value="Genomic_DNA"/>
</dbReference>
<dbReference type="InterPro" id="IPR002934">
    <property type="entry name" value="Polymerase_NTP_transf_dom"/>
</dbReference>
<reference evidence="2 3" key="1">
    <citation type="submission" date="2023-02" db="EMBL/GenBank/DDBJ databases">
        <title>Pathogen: clinical or host-associated sample.</title>
        <authorList>
            <person name="Hergert J."/>
            <person name="Casey R."/>
            <person name="Wagner J."/>
            <person name="Young E.L."/>
            <person name="Oakeson K.F."/>
        </authorList>
    </citation>
    <scope>NUCLEOTIDE SEQUENCE [LARGE SCALE GENOMIC DNA]</scope>
    <source>
        <strain evidence="2 3">2022CK-00829</strain>
    </source>
</reference>
<evidence type="ECO:0000313" key="2">
    <source>
        <dbReference type="EMBL" id="WDI03340.1"/>
    </source>
</evidence>
<evidence type="ECO:0000259" key="1">
    <source>
        <dbReference type="Pfam" id="PF01909"/>
    </source>
</evidence>
<accession>A0ABY7XES4</accession>
<feature type="domain" description="Polymerase nucleotidyl transferase" evidence="1">
    <location>
        <begin position="15"/>
        <end position="50"/>
    </location>
</feature>
<proteinExistence type="predicted"/>
<dbReference type="SUPFAM" id="SSF81301">
    <property type="entry name" value="Nucleotidyltransferase"/>
    <property type="match status" value="1"/>
</dbReference>
<protein>
    <submittedName>
        <fullName evidence="2">Nucleotidyltransferase domain-containing protein</fullName>
    </submittedName>
</protein>
<organism evidence="2 3">
    <name type="scientific">Paenibacillus urinalis</name>
    <dbReference type="NCBI Taxonomy" id="521520"/>
    <lineage>
        <taxon>Bacteria</taxon>
        <taxon>Bacillati</taxon>
        <taxon>Bacillota</taxon>
        <taxon>Bacilli</taxon>
        <taxon>Bacillales</taxon>
        <taxon>Paenibacillaceae</taxon>
        <taxon>Paenibacillus</taxon>
    </lineage>
</organism>
<dbReference type="CDD" id="cd05403">
    <property type="entry name" value="NT_KNTase_like"/>
    <property type="match status" value="1"/>
</dbReference>
<keyword evidence="3" id="KW-1185">Reference proteome</keyword>
<evidence type="ECO:0000313" key="3">
    <source>
        <dbReference type="Proteomes" id="UP001221519"/>
    </source>
</evidence>
<dbReference type="Gene3D" id="3.30.460.10">
    <property type="entry name" value="Beta Polymerase, domain 2"/>
    <property type="match status" value="1"/>
</dbReference>
<gene>
    <name evidence="2" type="ORF">PUW25_05035</name>
</gene>
<dbReference type="RefSeq" id="WP_047913468.1">
    <property type="nucleotide sequence ID" value="NZ_CP118108.1"/>
</dbReference>
<name>A0ABY7XES4_9BACL</name>